<dbReference type="GO" id="GO:0003677">
    <property type="term" value="F:DNA binding"/>
    <property type="evidence" value="ECO:0007669"/>
    <property type="project" value="UniProtKB-UniRule"/>
</dbReference>
<sequence>MSELRFLVLGPVEVLLGDEPLRLPSGHQQAVLACLLVHPGQVVSGDLLIEAVWPGALPANPRGALHTVISRLRSTLGEAAIDSAPGGYRLCVASGRIDAQRFEQLRREAHRAGPPRSLELFEQARALWRGPAYGEHAELGAVTAEAARLDRLGSDTLEEHAAALGECGRHGEAASVLAQLLAADPFREHAVELLMGALHDAGRPAEALERFRSYRDQLAAELGLDPGPALLALQGRILGRDPPPQPARGTDPGWSRVPPVWVDTSGAFLGRAREQQELVHLVGGNRLVTVTGVGGVGKTRLVAETLPALMQNRAAVVVELSVAVPGQVTGRVARALGLRRSRAEDIVELLSLSRLLLVLDNCEHVREEVAALAAEVARHCAGVRIVATSRHRLEVAAEQVLTVEPFAAPSTPGDEDPAVQLFAERLARVRHAADLGRPVSVQRLCRRLDGLPLAIELAASRAATIGVDAVAELLAREPGSALPELTPIVDWSVRLLTARQRDLLCRLTVFAGPFDQEAACAVAPHAAARSDPARTATDLAELVAAHLVVRRPGEEGEAEFGMLAMVRDRAIQLLEDSGEAERTREAHARWVAAVMRRGARDWIGGATAAASRRLTGRAPDVAVALRWALHAGHLDQAAEIVVPLKLHMHWLGDVGLGDLVVETAQRCASGSPGGTSSAVAAGALACAERGSTAAAQRLAHRVLAQELPPQGQALAGIAMAVATLYEGDLTGAAHWSRTVADQPRVAVGHRADAGGTLTLALVYAGEVDAARRAVRLALLGAQAAGAEAAHAFALYAAGELAVVEEPERAAALLRDAAARADEIDARHISQVARLALLAVLGRTGAGDEALEIAGPLLHDIRLAGAWPQAWTTVRLVAELLLARHRFPDAALLHSAVDLATGAPPLIAADVERGVGEQLRDALGEDVLHGIIRVSAGLSRTQVLDRAAALVAEERRA</sequence>
<keyword evidence="2 3" id="KW-0238">DNA-binding</keyword>
<dbReference type="AlphaFoldDB" id="A0A291GMK2"/>
<evidence type="ECO:0000259" key="4">
    <source>
        <dbReference type="PROSITE" id="PS51755"/>
    </source>
</evidence>
<evidence type="ECO:0000313" key="5">
    <source>
        <dbReference type="EMBL" id="ATG51428.1"/>
    </source>
</evidence>
<keyword evidence="6" id="KW-1185">Reference proteome</keyword>
<gene>
    <name evidence="5" type="ORF">CFK38_07725</name>
</gene>
<dbReference type="GO" id="GO:0006355">
    <property type="term" value="P:regulation of DNA-templated transcription"/>
    <property type="evidence" value="ECO:0007669"/>
    <property type="project" value="InterPro"/>
</dbReference>
<dbReference type="InterPro" id="IPR011990">
    <property type="entry name" value="TPR-like_helical_dom_sf"/>
</dbReference>
<dbReference type="Proteomes" id="UP000218165">
    <property type="component" value="Chromosome"/>
</dbReference>
<dbReference type="Pfam" id="PF00486">
    <property type="entry name" value="Trans_reg_C"/>
    <property type="match status" value="1"/>
</dbReference>
<evidence type="ECO:0000256" key="1">
    <source>
        <dbReference type="ARBA" id="ARBA00005820"/>
    </source>
</evidence>
<dbReference type="Pfam" id="PF03704">
    <property type="entry name" value="BTAD"/>
    <property type="match status" value="1"/>
</dbReference>
<dbReference type="PRINTS" id="PR00364">
    <property type="entry name" value="DISEASERSIST"/>
</dbReference>
<dbReference type="PANTHER" id="PTHR47691:SF3">
    <property type="entry name" value="HTH-TYPE TRANSCRIPTIONAL REGULATOR RV0890C-RELATED"/>
    <property type="match status" value="1"/>
</dbReference>
<dbReference type="Gene3D" id="3.40.50.300">
    <property type="entry name" value="P-loop containing nucleotide triphosphate hydrolases"/>
    <property type="match status" value="1"/>
</dbReference>
<feature type="DNA-binding region" description="OmpR/PhoB-type" evidence="3">
    <location>
        <begin position="1"/>
        <end position="92"/>
    </location>
</feature>
<dbReference type="KEGG" id="brz:CFK38_07725"/>
<evidence type="ECO:0000313" key="6">
    <source>
        <dbReference type="Proteomes" id="UP000218165"/>
    </source>
</evidence>
<dbReference type="PANTHER" id="PTHR47691">
    <property type="entry name" value="REGULATOR-RELATED"/>
    <property type="match status" value="1"/>
</dbReference>
<dbReference type="InterPro" id="IPR005158">
    <property type="entry name" value="BTAD"/>
</dbReference>
<dbReference type="PROSITE" id="PS51257">
    <property type="entry name" value="PROKAR_LIPOPROTEIN"/>
    <property type="match status" value="1"/>
</dbReference>
<dbReference type="SUPFAM" id="SSF46894">
    <property type="entry name" value="C-terminal effector domain of the bipartite response regulators"/>
    <property type="match status" value="1"/>
</dbReference>
<dbReference type="PROSITE" id="PS51755">
    <property type="entry name" value="OMPR_PHOB"/>
    <property type="match status" value="1"/>
</dbReference>
<dbReference type="InterPro" id="IPR016032">
    <property type="entry name" value="Sig_transdc_resp-reg_C-effctor"/>
</dbReference>
<organism evidence="5 6">
    <name type="scientific">Brachybacterium vulturis</name>
    <dbReference type="NCBI Taxonomy" id="2017484"/>
    <lineage>
        <taxon>Bacteria</taxon>
        <taxon>Bacillati</taxon>
        <taxon>Actinomycetota</taxon>
        <taxon>Actinomycetes</taxon>
        <taxon>Micrococcales</taxon>
        <taxon>Dermabacteraceae</taxon>
        <taxon>Brachybacterium</taxon>
    </lineage>
</organism>
<dbReference type="SUPFAM" id="SSF48452">
    <property type="entry name" value="TPR-like"/>
    <property type="match status" value="1"/>
</dbReference>
<dbReference type="RefSeq" id="WP_096802555.1">
    <property type="nucleotide sequence ID" value="NZ_CP023563.1"/>
</dbReference>
<dbReference type="EMBL" id="CP023563">
    <property type="protein sequence ID" value="ATG51428.1"/>
    <property type="molecule type" value="Genomic_DNA"/>
</dbReference>
<name>A0A291GMK2_9MICO</name>
<dbReference type="SMART" id="SM01043">
    <property type="entry name" value="BTAD"/>
    <property type="match status" value="1"/>
</dbReference>
<dbReference type="Gene3D" id="1.10.10.10">
    <property type="entry name" value="Winged helix-like DNA-binding domain superfamily/Winged helix DNA-binding domain"/>
    <property type="match status" value="1"/>
</dbReference>
<dbReference type="Gene3D" id="1.25.40.10">
    <property type="entry name" value="Tetratricopeptide repeat domain"/>
    <property type="match status" value="1"/>
</dbReference>
<comment type="similarity">
    <text evidence="1">Belongs to the AfsR/DnrI/RedD regulatory family.</text>
</comment>
<dbReference type="InterPro" id="IPR027417">
    <property type="entry name" value="P-loop_NTPase"/>
</dbReference>
<dbReference type="InterPro" id="IPR036388">
    <property type="entry name" value="WH-like_DNA-bd_sf"/>
</dbReference>
<dbReference type="CDD" id="cd15831">
    <property type="entry name" value="BTAD"/>
    <property type="match status" value="1"/>
</dbReference>
<dbReference type="SUPFAM" id="SSF52540">
    <property type="entry name" value="P-loop containing nucleoside triphosphate hydrolases"/>
    <property type="match status" value="1"/>
</dbReference>
<protein>
    <recommendedName>
        <fullName evidence="4">OmpR/PhoB-type domain-containing protein</fullName>
    </recommendedName>
</protein>
<dbReference type="InterPro" id="IPR058852">
    <property type="entry name" value="HTH_77"/>
</dbReference>
<dbReference type="GO" id="GO:0000160">
    <property type="term" value="P:phosphorelay signal transduction system"/>
    <property type="evidence" value="ECO:0007669"/>
    <property type="project" value="InterPro"/>
</dbReference>
<evidence type="ECO:0000256" key="3">
    <source>
        <dbReference type="PROSITE-ProRule" id="PRU01091"/>
    </source>
</evidence>
<dbReference type="InterPro" id="IPR001867">
    <property type="entry name" value="OmpR/PhoB-type_DNA-bd"/>
</dbReference>
<dbReference type="CDD" id="cd00383">
    <property type="entry name" value="trans_reg_C"/>
    <property type="match status" value="1"/>
</dbReference>
<dbReference type="Pfam" id="PF25872">
    <property type="entry name" value="HTH_77"/>
    <property type="match status" value="1"/>
</dbReference>
<dbReference type="SMART" id="SM00862">
    <property type="entry name" value="Trans_reg_C"/>
    <property type="match status" value="1"/>
</dbReference>
<proteinExistence type="inferred from homology"/>
<evidence type="ECO:0000256" key="2">
    <source>
        <dbReference type="ARBA" id="ARBA00023125"/>
    </source>
</evidence>
<reference evidence="6" key="1">
    <citation type="submission" date="2017-09" db="EMBL/GenBank/DDBJ databases">
        <title>Brachybacterium sp. VM2412.</title>
        <authorList>
            <person name="Tak E.J."/>
            <person name="Bae J.-W."/>
        </authorList>
    </citation>
    <scope>NUCLEOTIDE SEQUENCE [LARGE SCALE GENOMIC DNA]</scope>
    <source>
        <strain evidence="6">VM2412</strain>
    </source>
</reference>
<feature type="domain" description="OmpR/PhoB-type" evidence="4">
    <location>
        <begin position="1"/>
        <end position="92"/>
    </location>
</feature>
<accession>A0A291GMK2</accession>